<dbReference type="PANTHER" id="PTHR11814">
    <property type="entry name" value="SULFATE TRANSPORTER"/>
    <property type="match status" value="1"/>
</dbReference>
<protein>
    <submittedName>
        <fullName evidence="7">Sulfate anion transporter</fullName>
    </submittedName>
</protein>
<evidence type="ECO:0000256" key="4">
    <source>
        <dbReference type="ARBA" id="ARBA00023136"/>
    </source>
</evidence>
<evidence type="ECO:0000313" key="8">
    <source>
        <dbReference type="Proteomes" id="UP000054144"/>
    </source>
</evidence>
<feature type="transmembrane region" description="Helical" evidence="5">
    <location>
        <begin position="294"/>
        <end position="314"/>
    </location>
</feature>
<feature type="transmembrane region" description="Helical" evidence="5">
    <location>
        <begin position="64"/>
        <end position="83"/>
    </location>
</feature>
<dbReference type="InterPro" id="IPR011547">
    <property type="entry name" value="SLC26A/SulP_dom"/>
</dbReference>
<sequence length="622" mass="68397">MATPTGSRLHSSTLKRRLRYYVPSTAWIPNYSFSLFGGDFLAGATVASVLIPQSVSYATSLANLSPPAGLFSASIPGIIYAFLGTSRQLNVAPEASLSLMVGQVVREMQHNYPASGDPEGHSTAVAIAVSTVITFQVGLFTFLLGFLRLGFIDVVLSRALLRGFITAIALVISIEQLIPMFGLTALEHRLHPSTSVDKLLFLVKHMFTNYNERTTMISFTALLALVSIRWGKSYFRKYWFIYRMPEVLIVVIAFTFLSGEFGWDKEGVDILGSVQIVTGMSFIRFPLGRSNAKFVRATTATSIVVSIVGYLDSVVSAKQNSARFGYSISPNRELVALGAANLASSLVPGTLPAFGSITRSRINADVGGRTQMASLVCSALVLFATFFLLPLLYYLPKCVLAAIICLVIFSLLAETPHDVVYFWRLRAWADLGLMLLTFAGSFFWSLETGIIASLICSLMLVVHRASKTQMTILGRIPGTDRWQPLNENPEAQETIEGVLIVSIRENTLDFANTAQLKERLRRLELYGVDRMHPSEDPQRSPASSLVFHMLDVAECDAQATQIFYELLVEYKNRGVGLYLTNLRSKPMKVFEKAGIVDFLGAEAFYTDIAYAIASIEGSSFVS</sequence>
<dbReference type="GO" id="GO:0055085">
    <property type="term" value="P:transmembrane transport"/>
    <property type="evidence" value="ECO:0007669"/>
    <property type="project" value="InterPro"/>
</dbReference>
<dbReference type="EMBL" id="KN881645">
    <property type="protein sequence ID" value="KIY52222.1"/>
    <property type="molecule type" value="Genomic_DNA"/>
</dbReference>
<feature type="transmembrane region" description="Helical" evidence="5">
    <location>
        <begin position="394"/>
        <end position="413"/>
    </location>
</feature>
<dbReference type="GO" id="GO:0016020">
    <property type="term" value="C:membrane"/>
    <property type="evidence" value="ECO:0007669"/>
    <property type="project" value="UniProtKB-SubCell"/>
</dbReference>
<dbReference type="OrthoDB" id="427213at2759"/>
<feature type="transmembrane region" description="Helical" evidence="5">
    <location>
        <begin position="450"/>
        <end position="466"/>
    </location>
</feature>
<accession>A0A0D7AKZ7</accession>
<dbReference type="Proteomes" id="UP000054144">
    <property type="component" value="Unassembled WGS sequence"/>
</dbReference>
<evidence type="ECO:0000256" key="3">
    <source>
        <dbReference type="ARBA" id="ARBA00022989"/>
    </source>
</evidence>
<keyword evidence="8" id="KW-1185">Reference proteome</keyword>
<evidence type="ECO:0000259" key="6">
    <source>
        <dbReference type="PROSITE" id="PS50801"/>
    </source>
</evidence>
<dbReference type="AlphaFoldDB" id="A0A0D7AKZ7"/>
<dbReference type="Gene3D" id="3.30.750.24">
    <property type="entry name" value="STAS domain"/>
    <property type="match status" value="1"/>
</dbReference>
<feature type="transmembrane region" description="Helical" evidence="5">
    <location>
        <begin position="159"/>
        <end position="178"/>
    </location>
</feature>
<proteinExistence type="predicted"/>
<evidence type="ECO:0000256" key="5">
    <source>
        <dbReference type="SAM" id="Phobius"/>
    </source>
</evidence>
<keyword evidence="2 5" id="KW-0812">Transmembrane</keyword>
<name>A0A0D7AKZ7_9AGAR</name>
<feature type="domain" description="STAS" evidence="6">
    <location>
        <begin position="508"/>
        <end position="615"/>
    </location>
</feature>
<feature type="transmembrane region" description="Helical" evidence="5">
    <location>
        <begin position="210"/>
        <end position="228"/>
    </location>
</feature>
<feature type="transmembrane region" description="Helical" evidence="5">
    <location>
        <begin position="240"/>
        <end position="258"/>
    </location>
</feature>
<reference evidence="7 8" key="1">
    <citation type="journal article" date="2015" name="Fungal Genet. Biol.">
        <title>Evolution of novel wood decay mechanisms in Agaricales revealed by the genome sequences of Fistulina hepatica and Cylindrobasidium torrendii.</title>
        <authorList>
            <person name="Floudas D."/>
            <person name="Held B.W."/>
            <person name="Riley R."/>
            <person name="Nagy L.G."/>
            <person name="Koehler G."/>
            <person name="Ransdell A.S."/>
            <person name="Younus H."/>
            <person name="Chow J."/>
            <person name="Chiniquy J."/>
            <person name="Lipzen A."/>
            <person name="Tritt A."/>
            <person name="Sun H."/>
            <person name="Haridas S."/>
            <person name="LaButti K."/>
            <person name="Ohm R.A."/>
            <person name="Kues U."/>
            <person name="Blanchette R.A."/>
            <person name="Grigoriev I.V."/>
            <person name="Minto R.E."/>
            <person name="Hibbett D.S."/>
        </authorList>
    </citation>
    <scope>NUCLEOTIDE SEQUENCE [LARGE SCALE GENOMIC DNA]</scope>
    <source>
        <strain evidence="7 8">ATCC 64428</strain>
    </source>
</reference>
<dbReference type="Pfam" id="PF01740">
    <property type="entry name" value="STAS"/>
    <property type="match status" value="1"/>
</dbReference>
<dbReference type="PROSITE" id="PS50801">
    <property type="entry name" value="STAS"/>
    <property type="match status" value="1"/>
</dbReference>
<keyword evidence="4 5" id="KW-0472">Membrane</keyword>
<organism evidence="7 8">
    <name type="scientific">Fistulina hepatica ATCC 64428</name>
    <dbReference type="NCBI Taxonomy" id="1128425"/>
    <lineage>
        <taxon>Eukaryota</taxon>
        <taxon>Fungi</taxon>
        <taxon>Dikarya</taxon>
        <taxon>Basidiomycota</taxon>
        <taxon>Agaricomycotina</taxon>
        <taxon>Agaricomycetes</taxon>
        <taxon>Agaricomycetidae</taxon>
        <taxon>Agaricales</taxon>
        <taxon>Fistulinaceae</taxon>
        <taxon>Fistulina</taxon>
    </lineage>
</organism>
<feature type="transmembrane region" description="Helical" evidence="5">
    <location>
        <begin position="334"/>
        <end position="354"/>
    </location>
</feature>
<evidence type="ECO:0000313" key="7">
    <source>
        <dbReference type="EMBL" id="KIY52222.1"/>
    </source>
</evidence>
<comment type="subcellular location">
    <subcellularLocation>
        <location evidence="1">Membrane</location>
        <topology evidence="1">Multi-pass membrane protein</topology>
    </subcellularLocation>
</comment>
<evidence type="ECO:0000256" key="2">
    <source>
        <dbReference type="ARBA" id="ARBA00022692"/>
    </source>
</evidence>
<keyword evidence="3 5" id="KW-1133">Transmembrane helix</keyword>
<dbReference type="SUPFAM" id="SSF52091">
    <property type="entry name" value="SpoIIaa-like"/>
    <property type="match status" value="1"/>
</dbReference>
<feature type="transmembrane region" description="Helical" evidence="5">
    <location>
        <begin position="366"/>
        <end position="388"/>
    </location>
</feature>
<dbReference type="InterPro" id="IPR002645">
    <property type="entry name" value="STAS_dom"/>
</dbReference>
<evidence type="ECO:0000256" key="1">
    <source>
        <dbReference type="ARBA" id="ARBA00004141"/>
    </source>
</evidence>
<dbReference type="InterPro" id="IPR001902">
    <property type="entry name" value="SLC26A/SulP_fam"/>
</dbReference>
<dbReference type="Pfam" id="PF00916">
    <property type="entry name" value="Sulfate_transp"/>
    <property type="match status" value="1"/>
</dbReference>
<gene>
    <name evidence="7" type="ORF">FISHEDRAFT_35656</name>
</gene>
<feature type="transmembrane region" description="Helical" evidence="5">
    <location>
        <begin position="31"/>
        <end position="52"/>
    </location>
</feature>
<dbReference type="InterPro" id="IPR036513">
    <property type="entry name" value="STAS_dom_sf"/>
</dbReference>
<dbReference type="CDD" id="cd07042">
    <property type="entry name" value="STAS_SulP_like_sulfate_transporter"/>
    <property type="match status" value="1"/>
</dbReference>
<feature type="transmembrane region" description="Helical" evidence="5">
    <location>
        <begin position="124"/>
        <end position="147"/>
    </location>
</feature>